<reference evidence="1 2" key="1">
    <citation type="submission" date="2018-11" db="EMBL/GenBank/DDBJ databases">
        <authorList>
            <person name="Wuyts S."/>
        </authorList>
    </citation>
    <scope>NUCLEOTIDE SEQUENCE [LARGE SCALE GENOMIC DNA]</scope>
    <source>
        <strain evidence="1">Lactobacillus mudanjiangensis AMBF249</strain>
    </source>
</reference>
<organism evidence="1 2">
    <name type="scientific">Lactiplantibacillus mudanjiangensis</name>
    <dbReference type="NCBI Taxonomy" id="1296538"/>
    <lineage>
        <taxon>Bacteria</taxon>
        <taxon>Bacillati</taxon>
        <taxon>Bacillota</taxon>
        <taxon>Bacilli</taxon>
        <taxon>Lactobacillales</taxon>
        <taxon>Lactobacillaceae</taxon>
        <taxon>Lactiplantibacillus</taxon>
    </lineage>
</organism>
<evidence type="ECO:0000313" key="1">
    <source>
        <dbReference type="EMBL" id="VDG28482.1"/>
    </source>
</evidence>
<protein>
    <submittedName>
        <fullName evidence="1">Uncharacterized protein</fullName>
    </submittedName>
</protein>
<dbReference type="Proteomes" id="UP000289996">
    <property type="component" value="Unassembled WGS sequence"/>
</dbReference>
<sequence>MQATKLNKNEVYNKFIKKMNGRTAAEVEREALNAIRRDLGKPSLEAEAKQKKSKSVVIKSDDKLAKKIISFFKVL</sequence>
<proteinExistence type="predicted"/>
<dbReference type="RefSeq" id="WP_130844786.1">
    <property type="nucleotide sequence ID" value="NZ_BJDY01000004.1"/>
</dbReference>
<evidence type="ECO:0000313" key="2">
    <source>
        <dbReference type="Proteomes" id="UP000289996"/>
    </source>
</evidence>
<keyword evidence="2" id="KW-1185">Reference proteome</keyword>
<dbReference type="EMBL" id="UYIG01000112">
    <property type="protein sequence ID" value="VDG28482.1"/>
    <property type="molecule type" value="Genomic_DNA"/>
</dbReference>
<accession>A0A660DYX2</accession>
<gene>
    <name evidence="1" type="ORF">MUDAN_MDHGFNIF_00668</name>
</gene>
<name>A0A660DYX2_9LACO</name>
<dbReference type="AlphaFoldDB" id="A0A660DYX2"/>